<feature type="region of interest" description="Disordered" evidence="5">
    <location>
        <begin position="403"/>
        <end position="538"/>
    </location>
</feature>
<reference evidence="8" key="2">
    <citation type="submission" date="2025-08" db="UniProtKB">
        <authorList>
            <consortium name="RefSeq"/>
        </authorList>
    </citation>
    <scope>IDENTIFICATION</scope>
    <source>
        <tissue evidence="8">Leaf</tissue>
    </source>
</reference>
<evidence type="ECO:0000256" key="2">
    <source>
        <dbReference type="ARBA" id="ARBA00022771"/>
    </source>
</evidence>
<dbReference type="Pfam" id="PF00641">
    <property type="entry name" value="Zn_ribbon_RanBP"/>
    <property type="match status" value="1"/>
</dbReference>
<evidence type="ECO:0000256" key="4">
    <source>
        <dbReference type="PROSITE-ProRule" id="PRU00322"/>
    </source>
</evidence>
<feature type="domain" description="RanBP2-type" evidence="6">
    <location>
        <begin position="297"/>
        <end position="326"/>
    </location>
</feature>
<dbReference type="PROSITE" id="PS50199">
    <property type="entry name" value="ZF_RANBP2_2"/>
    <property type="match status" value="2"/>
</dbReference>
<evidence type="ECO:0000313" key="8">
    <source>
        <dbReference type="RefSeq" id="XP_021865403.2"/>
    </source>
</evidence>
<evidence type="ECO:0000259" key="6">
    <source>
        <dbReference type="PROSITE" id="PS50199"/>
    </source>
</evidence>
<sequence length="764" mass="85972">MGGATIRFFTLLSSPLPLLHPRRPSSLLLLRIRRLAFHRSSLFHSPLPLHFLSPPKCSQQLHTHHAQPLWDETPSVNSNGFSISASDYHHQWPEFLGFVNWVLQSGYGSAPFDVSQFVGAQQLDENFLRGANSCLAFARAFPTLLWSLPKEDIEVVVNNGSPFLFANASAAAARMNIFLGDGIDNVLDSDKPSTVDLMEFLLSYAHMAENKQICSSVESTVRKLFSELAKSKGSSVEPLATGQKQLSERYEKASRSPGKNLEMKKGDWICQRCSFMNYAKNSQCLECKEHRPQKLLTGGEWECPQCDFCNFGRNVVCLRCDCKKPAVDRFLRPTSVSSLRGDTSSVKGNTEELITGTEEEQQWFTKISQLEKSSDMSSALTDEDLPETMKARDNKFTWSAASTKTSGTIDNPGQSYSQTAGDENSIHTKISQSLEELTGEKSFPYRNRDDNFGKNSRTSSPSAMSSSASSQYGQHSELKSYAPVQQQTDEKSPNQMGNKDYEREQAEKSERWFKKGAEMHDVNDLPSAISDDDFPEIMPMRKGENRFVVSKKKDRSLTSPMYKRRAAMEQASNNNYVPFVPFPPDYFAKDRSQEGSQSTQLNEQTGATRSDSGGQGERMEDKFSKPVFEVSNNVDQKPTIDSQFSSPSKHSESQSTSKDSNFNDSWRERSLEGSAVKESDPLDMSEEAKAERWFRRVAQIKDISELSQIPDEDFPSIMPMRKGVNRFVVSKRKTPLERRLTSSQYKRNLPVVSSDPVRKETDSN</sequence>
<protein>
    <submittedName>
        <fullName evidence="8">Zinc finger protein VAR3, chloroplastic</fullName>
    </submittedName>
</protein>
<organism evidence="7 8">
    <name type="scientific">Spinacia oleracea</name>
    <name type="common">Spinach</name>
    <dbReference type="NCBI Taxonomy" id="3562"/>
    <lineage>
        <taxon>Eukaryota</taxon>
        <taxon>Viridiplantae</taxon>
        <taxon>Streptophyta</taxon>
        <taxon>Embryophyta</taxon>
        <taxon>Tracheophyta</taxon>
        <taxon>Spermatophyta</taxon>
        <taxon>Magnoliopsida</taxon>
        <taxon>eudicotyledons</taxon>
        <taxon>Gunneridae</taxon>
        <taxon>Pentapetalae</taxon>
        <taxon>Caryophyllales</taxon>
        <taxon>Chenopodiaceae</taxon>
        <taxon>Chenopodioideae</taxon>
        <taxon>Anserineae</taxon>
        <taxon>Spinacia</taxon>
    </lineage>
</organism>
<dbReference type="KEGG" id="soe:110804143"/>
<proteinExistence type="predicted"/>
<dbReference type="Gene3D" id="4.10.1060.10">
    <property type="entry name" value="Zinc finger, RanBP2-type"/>
    <property type="match status" value="2"/>
</dbReference>
<keyword evidence="1" id="KW-0479">Metal-binding</keyword>
<dbReference type="PANTHER" id="PTHR23111">
    <property type="entry name" value="ZINC FINGER PROTEIN"/>
    <property type="match status" value="1"/>
</dbReference>
<feature type="compositionally biased region" description="Basic and acidic residues" evidence="5">
    <location>
        <begin position="499"/>
        <end position="523"/>
    </location>
</feature>
<feature type="region of interest" description="Disordered" evidence="5">
    <location>
        <begin position="737"/>
        <end position="764"/>
    </location>
</feature>
<keyword evidence="2 4" id="KW-0863">Zinc-finger</keyword>
<evidence type="ECO:0000313" key="7">
    <source>
        <dbReference type="Proteomes" id="UP000813463"/>
    </source>
</evidence>
<dbReference type="Proteomes" id="UP000813463">
    <property type="component" value="Chromosome 6"/>
</dbReference>
<evidence type="ECO:0000256" key="1">
    <source>
        <dbReference type="ARBA" id="ARBA00022723"/>
    </source>
</evidence>
<feature type="compositionally biased region" description="Basic and acidic residues" evidence="5">
    <location>
        <begin position="665"/>
        <end position="687"/>
    </location>
</feature>
<feature type="compositionally biased region" description="Polar residues" evidence="5">
    <location>
        <begin position="403"/>
        <end position="435"/>
    </location>
</feature>
<dbReference type="RefSeq" id="XP_021865403.2">
    <property type="nucleotide sequence ID" value="XM_022009711.2"/>
</dbReference>
<dbReference type="InterPro" id="IPR001876">
    <property type="entry name" value="Znf_RanBP2"/>
</dbReference>
<dbReference type="GO" id="GO:0008270">
    <property type="term" value="F:zinc ion binding"/>
    <property type="evidence" value="ECO:0007669"/>
    <property type="project" value="UniProtKB-KW"/>
</dbReference>
<dbReference type="PANTHER" id="PTHR23111:SF30">
    <property type="entry name" value="ZINC FINGER PROTEIN VAR3, CHLOROPLASTIC"/>
    <property type="match status" value="1"/>
</dbReference>
<feature type="region of interest" description="Disordered" evidence="5">
    <location>
        <begin position="236"/>
        <end position="258"/>
    </location>
</feature>
<dbReference type="SMART" id="SM00547">
    <property type="entry name" value="ZnF_RBZ"/>
    <property type="match status" value="2"/>
</dbReference>
<reference evidence="7" key="1">
    <citation type="journal article" date="2021" name="Nat. Commun.">
        <title>Genomic analyses provide insights into spinach domestication and the genetic basis of agronomic traits.</title>
        <authorList>
            <person name="Cai X."/>
            <person name="Sun X."/>
            <person name="Xu C."/>
            <person name="Sun H."/>
            <person name="Wang X."/>
            <person name="Ge C."/>
            <person name="Zhang Z."/>
            <person name="Wang Q."/>
            <person name="Fei Z."/>
            <person name="Jiao C."/>
            <person name="Wang Q."/>
        </authorList>
    </citation>
    <scope>NUCLEOTIDE SEQUENCE [LARGE SCALE GENOMIC DNA]</scope>
    <source>
        <strain evidence="7">cv. Varoflay</strain>
    </source>
</reference>
<accession>A0A9R0KC48</accession>
<feature type="region of interest" description="Disordered" evidence="5">
    <location>
        <begin position="569"/>
        <end position="687"/>
    </location>
</feature>
<dbReference type="SUPFAM" id="SSF90209">
    <property type="entry name" value="Ran binding protein zinc finger-like"/>
    <property type="match status" value="1"/>
</dbReference>
<evidence type="ECO:0000256" key="5">
    <source>
        <dbReference type="SAM" id="MobiDB-lite"/>
    </source>
</evidence>
<name>A0A9R0KC48_SPIOL</name>
<keyword evidence="7" id="KW-1185">Reference proteome</keyword>
<dbReference type="GeneID" id="110804143"/>
<evidence type="ECO:0000256" key="3">
    <source>
        <dbReference type="ARBA" id="ARBA00022833"/>
    </source>
</evidence>
<dbReference type="InterPro" id="IPR036443">
    <property type="entry name" value="Znf_RanBP2_sf"/>
</dbReference>
<dbReference type="GO" id="GO:0005737">
    <property type="term" value="C:cytoplasm"/>
    <property type="evidence" value="ECO:0000318"/>
    <property type="project" value="GO_Central"/>
</dbReference>
<feature type="compositionally biased region" description="Polar residues" evidence="5">
    <location>
        <begin position="483"/>
        <end position="497"/>
    </location>
</feature>
<feature type="domain" description="RanBP2-type" evidence="6">
    <location>
        <begin position="264"/>
        <end position="293"/>
    </location>
</feature>
<feature type="compositionally biased region" description="Low complexity" evidence="5">
    <location>
        <begin position="456"/>
        <end position="470"/>
    </location>
</feature>
<dbReference type="AlphaFoldDB" id="A0A9R0KC48"/>
<dbReference type="PROSITE" id="PS01358">
    <property type="entry name" value="ZF_RANBP2_1"/>
    <property type="match status" value="2"/>
</dbReference>
<dbReference type="GO" id="GO:0003729">
    <property type="term" value="F:mRNA binding"/>
    <property type="evidence" value="ECO:0000318"/>
    <property type="project" value="GO_Central"/>
</dbReference>
<feature type="compositionally biased region" description="Polar residues" evidence="5">
    <location>
        <begin position="630"/>
        <end position="664"/>
    </location>
</feature>
<gene>
    <name evidence="8" type="primary">LOC110804143</name>
</gene>
<keyword evidence="3" id="KW-0862">Zinc</keyword>
<feature type="compositionally biased region" description="Polar residues" evidence="5">
    <location>
        <begin position="594"/>
        <end position="612"/>
    </location>
</feature>